<reference evidence="1 2" key="1">
    <citation type="journal article" date="2016" name="Front. Microbiol.">
        <title>Comprehensive Phylogenetic Analysis of Bovine Non-aureus Staphylococci Species Based on Whole-Genome Sequencing.</title>
        <authorList>
            <person name="Naushad S."/>
            <person name="Barkema H.W."/>
            <person name="Luby C."/>
            <person name="Condas L.A."/>
            <person name="Nobrega D.B."/>
            <person name="Carson D.A."/>
            <person name="De Buck J."/>
        </authorList>
    </citation>
    <scope>NUCLEOTIDE SEQUENCE [LARGE SCALE GENOMIC DNA]</scope>
    <source>
        <strain evidence="1 2">SNUC 4337</strain>
    </source>
</reference>
<dbReference type="EMBL" id="PZHR01000647">
    <property type="protein sequence ID" value="PTK45170.1"/>
    <property type="molecule type" value="Genomic_DNA"/>
</dbReference>
<evidence type="ECO:0008006" key="3">
    <source>
        <dbReference type="Google" id="ProtNLM"/>
    </source>
</evidence>
<protein>
    <recommendedName>
        <fullName evidence="3">DNA-binding protein</fullName>
    </recommendedName>
</protein>
<organism evidence="1 2">
    <name type="scientific">Staphylococcus nepalensis</name>
    <dbReference type="NCBI Taxonomy" id="214473"/>
    <lineage>
        <taxon>Bacteria</taxon>
        <taxon>Bacillati</taxon>
        <taxon>Bacillota</taxon>
        <taxon>Bacilli</taxon>
        <taxon>Bacillales</taxon>
        <taxon>Staphylococcaceae</taxon>
        <taxon>Staphylococcus</taxon>
    </lineage>
</organism>
<gene>
    <name evidence="1" type="ORF">BUZ61_16465</name>
</gene>
<evidence type="ECO:0000313" key="2">
    <source>
        <dbReference type="Proteomes" id="UP000240400"/>
    </source>
</evidence>
<evidence type="ECO:0000313" key="1">
    <source>
        <dbReference type="EMBL" id="PTK45170.1"/>
    </source>
</evidence>
<sequence length="93" mass="11205">MLTKEFAQRVELSEKQVRKIVQHLEERGYHLKKTEYRGREATDFQEEDIELFREIADKVKQTNSYDLAFEELEKENDFLQIVVKEDDQNQLPS</sequence>
<dbReference type="AlphaFoldDB" id="A0A2T4S5N3"/>
<accession>A0A2T4S5N3</accession>
<comment type="caution">
    <text evidence="1">The sequence shown here is derived from an EMBL/GenBank/DDBJ whole genome shotgun (WGS) entry which is preliminary data.</text>
</comment>
<proteinExistence type="predicted"/>
<name>A0A2T4S5N3_9STAP</name>
<feature type="non-terminal residue" evidence="1">
    <location>
        <position position="93"/>
    </location>
</feature>
<dbReference type="Gene3D" id="1.10.1660.10">
    <property type="match status" value="1"/>
</dbReference>
<dbReference type="Proteomes" id="UP000240400">
    <property type="component" value="Unassembled WGS sequence"/>
</dbReference>